<dbReference type="eggNOG" id="COG2834">
    <property type="taxonomic scope" value="Bacteria"/>
</dbReference>
<dbReference type="EMBL" id="ASTJ01000036">
    <property type="protein sequence ID" value="EPC01159.1"/>
    <property type="molecule type" value="Genomic_DNA"/>
</dbReference>
<dbReference type="PATRIC" id="fig|1121939.11.peg.3330"/>
<evidence type="ECO:0000256" key="4">
    <source>
        <dbReference type="ARBA" id="ARBA00022927"/>
    </source>
</evidence>
<dbReference type="RefSeq" id="WP_016417849.1">
    <property type="nucleotide sequence ID" value="NZ_KE332392.1"/>
</dbReference>
<dbReference type="STRING" id="1121939.L861_11330"/>
<feature type="region of interest" description="Disordered" evidence="5">
    <location>
        <begin position="208"/>
        <end position="230"/>
    </location>
</feature>
<dbReference type="GO" id="GO:0015031">
    <property type="term" value="P:protein transport"/>
    <property type="evidence" value="ECO:0007669"/>
    <property type="project" value="UniProtKB-KW"/>
</dbReference>
<reference evidence="7 8" key="1">
    <citation type="journal article" date="2013" name="Genome Announc.">
        <title>Draft genome sequence of the moderately halophilic gammaproteobacterium Halomonas anticariensis FP35.</title>
        <authorList>
            <person name="Tahrioui A."/>
            <person name="Quesada E."/>
            <person name="Llamas I."/>
        </authorList>
    </citation>
    <scope>NUCLEOTIDE SEQUENCE [LARGE SCALE GENOMIC DNA]</scope>
    <source>
        <strain evidence="8">DSM 16096 / CECT 5854 / LMG 22089 / FP35</strain>
    </source>
</reference>
<evidence type="ECO:0000256" key="6">
    <source>
        <dbReference type="SAM" id="SignalP"/>
    </source>
</evidence>
<name>S2L0G4_LITA3</name>
<feature type="signal peptide" evidence="6">
    <location>
        <begin position="1"/>
        <end position="21"/>
    </location>
</feature>
<dbReference type="Gene3D" id="2.50.20.10">
    <property type="entry name" value="Lipoprotein localisation LolA/LolB/LppX"/>
    <property type="match status" value="1"/>
</dbReference>
<accession>S2L0G4</accession>
<keyword evidence="8" id="KW-1185">Reference proteome</keyword>
<evidence type="ECO:0000313" key="8">
    <source>
        <dbReference type="Proteomes" id="UP000014463"/>
    </source>
</evidence>
<evidence type="ECO:0000256" key="5">
    <source>
        <dbReference type="SAM" id="MobiDB-lite"/>
    </source>
</evidence>
<evidence type="ECO:0000313" key="7">
    <source>
        <dbReference type="EMBL" id="EPC01159.1"/>
    </source>
</evidence>
<keyword evidence="3 6" id="KW-0732">Signal</keyword>
<dbReference type="AlphaFoldDB" id="S2L0G4"/>
<dbReference type="Proteomes" id="UP000014463">
    <property type="component" value="Unassembled WGS sequence"/>
</dbReference>
<organism evidence="7 8">
    <name type="scientific">Litchfieldella anticariensis (strain DSM 16096 / CECT 5854 / CIP 108499 / LMG 22089 / FP35)</name>
    <name type="common">Halomonas anticariensis</name>
    <dbReference type="NCBI Taxonomy" id="1121939"/>
    <lineage>
        <taxon>Bacteria</taxon>
        <taxon>Pseudomonadati</taxon>
        <taxon>Pseudomonadota</taxon>
        <taxon>Gammaproteobacteria</taxon>
        <taxon>Oceanospirillales</taxon>
        <taxon>Halomonadaceae</taxon>
        <taxon>Litchfieldella</taxon>
    </lineage>
</organism>
<gene>
    <name evidence="7" type="ORF">L861_11330</name>
</gene>
<evidence type="ECO:0000256" key="3">
    <source>
        <dbReference type="ARBA" id="ARBA00022729"/>
    </source>
</evidence>
<protein>
    <recommendedName>
        <fullName evidence="9">Outer membrane lipoprotein carrier protein LolA</fullName>
    </recommendedName>
</protein>
<dbReference type="InterPro" id="IPR029046">
    <property type="entry name" value="LolA/LolB/LppX"/>
</dbReference>
<dbReference type="InterPro" id="IPR004564">
    <property type="entry name" value="OM_lipoprot_carrier_LolA-like"/>
</dbReference>
<comment type="caution">
    <text evidence="7">The sequence shown here is derived from an EMBL/GenBank/DDBJ whole genome shotgun (WGS) entry which is preliminary data.</text>
</comment>
<dbReference type="SUPFAM" id="SSF89392">
    <property type="entry name" value="Prokaryotic lipoproteins and lipoprotein localization factors"/>
    <property type="match status" value="1"/>
</dbReference>
<dbReference type="OrthoDB" id="6372173at2"/>
<proteinExistence type="predicted"/>
<keyword evidence="2" id="KW-0813">Transport</keyword>
<comment type="subunit">
    <text evidence="1">Monomer.</text>
</comment>
<sequence length="230" mass="26168">MILHKLITAALLLNIATPVLAFDLEALQARLAEPATIQGQFEQRSWLADQETRLYSEGHFLYQRDRQVIWQLQTPVDTTLVFHVDIVPTPAENVEDEEQRTDFMLLTERFAFAQQLVDLIGGNWPALSNYYHITLEGEPEQWQVQLTPLAPPMETWLGTLTLEGKEYLEQITLRAANGDELVVRLEDQYPVDEIALQPFFTKQFDHIIDSEGNGDSEAGKDSGDEDPGEE</sequence>
<evidence type="ECO:0008006" key="9">
    <source>
        <dbReference type="Google" id="ProtNLM"/>
    </source>
</evidence>
<feature type="chain" id="PRO_5004510321" description="Outer membrane lipoprotein carrier protein LolA" evidence="6">
    <location>
        <begin position="22"/>
        <end position="230"/>
    </location>
</feature>
<evidence type="ECO:0000256" key="2">
    <source>
        <dbReference type="ARBA" id="ARBA00022448"/>
    </source>
</evidence>
<keyword evidence="4" id="KW-0653">Protein transport</keyword>
<evidence type="ECO:0000256" key="1">
    <source>
        <dbReference type="ARBA" id="ARBA00011245"/>
    </source>
</evidence>
<dbReference type="CDD" id="cd16325">
    <property type="entry name" value="LolA"/>
    <property type="match status" value="1"/>
</dbReference>